<comment type="similarity">
    <text evidence="1">Belongs to the helicase family. UvrD subfamily.</text>
</comment>
<dbReference type="InterPro" id="IPR014017">
    <property type="entry name" value="DNA_helicase_UvrD-like_C"/>
</dbReference>
<dbReference type="PROSITE" id="PS51198">
    <property type="entry name" value="UVRD_HELICASE_ATP_BIND"/>
    <property type="match status" value="1"/>
</dbReference>
<evidence type="ECO:0000256" key="4">
    <source>
        <dbReference type="ARBA" id="ARBA00022806"/>
    </source>
</evidence>
<reference evidence="16" key="1">
    <citation type="submission" date="2020-04" db="EMBL/GenBank/DDBJ databases">
        <title>Deep metagenomics examines the oral microbiome during advanced dental caries in children, revealing novel taxa and co-occurrences with host molecules.</title>
        <authorList>
            <person name="Baker J.L."/>
            <person name="Morton J.T."/>
            <person name="Dinis M."/>
            <person name="Alvarez R."/>
            <person name="Tran N.C."/>
            <person name="Knight R."/>
            <person name="Edlund A."/>
        </authorList>
    </citation>
    <scope>NUCLEOTIDE SEQUENCE</scope>
    <source>
        <strain evidence="16">JCVI_34_bin.1</strain>
    </source>
</reference>
<evidence type="ECO:0000256" key="13">
    <source>
        <dbReference type="SAM" id="MobiDB-lite"/>
    </source>
</evidence>
<feature type="region of interest" description="Disordered" evidence="13">
    <location>
        <begin position="709"/>
        <end position="737"/>
    </location>
</feature>
<dbReference type="Pfam" id="PF21196">
    <property type="entry name" value="PcrA_UvrD_tudor"/>
    <property type="match status" value="1"/>
</dbReference>
<dbReference type="Gene3D" id="3.40.50.300">
    <property type="entry name" value="P-loop containing nucleotide triphosphate hydrolases"/>
    <property type="match status" value="2"/>
</dbReference>
<evidence type="ECO:0000256" key="1">
    <source>
        <dbReference type="ARBA" id="ARBA00009922"/>
    </source>
</evidence>
<dbReference type="InterPro" id="IPR027417">
    <property type="entry name" value="P-loop_NTPase"/>
</dbReference>
<gene>
    <name evidence="16" type="ORF">HXK21_08240</name>
</gene>
<dbReference type="CDD" id="cd18807">
    <property type="entry name" value="SF1_C_UvrD"/>
    <property type="match status" value="1"/>
</dbReference>
<dbReference type="PANTHER" id="PTHR11070:SF2">
    <property type="entry name" value="ATP-DEPENDENT DNA HELICASE SRS2"/>
    <property type="match status" value="1"/>
</dbReference>
<feature type="domain" description="UvrD-like helicase ATP-binding" evidence="14">
    <location>
        <begin position="4"/>
        <end position="289"/>
    </location>
</feature>
<name>A0A929RX93_9BACT</name>
<dbReference type="InterPro" id="IPR014016">
    <property type="entry name" value="UvrD-like_ATP-bd"/>
</dbReference>
<organism evidence="16 17">
    <name type="scientific">Alloprevotella tannerae</name>
    <dbReference type="NCBI Taxonomy" id="76122"/>
    <lineage>
        <taxon>Bacteria</taxon>
        <taxon>Pseudomonadati</taxon>
        <taxon>Bacteroidota</taxon>
        <taxon>Bacteroidia</taxon>
        <taxon>Bacteroidales</taxon>
        <taxon>Prevotellaceae</taxon>
        <taxon>Alloprevotella</taxon>
    </lineage>
</organism>
<dbReference type="InterPro" id="IPR000212">
    <property type="entry name" value="DNA_helicase_UvrD/REP"/>
</dbReference>
<dbReference type="Gene3D" id="1.10.10.160">
    <property type="match status" value="1"/>
</dbReference>
<dbReference type="RefSeq" id="WP_303764609.1">
    <property type="nucleotide sequence ID" value="NZ_JABZGR010000033.1"/>
</dbReference>
<evidence type="ECO:0000256" key="10">
    <source>
        <dbReference type="ARBA" id="ARBA00034923"/>
    </source>
</evidence>
<dbReference type="InterPro" id="IPR013986">
    <property type="entry name" value="DExx_box_DNA_helicase_dom_sf"/>
</dbReference>
<dbReference type="EC" id="5.6.2.4" evidence="9"/>
<evidence type="ECO:0000313" key="17">
    <source>
        <dbReference type="Proteomes" id="UP000704068"/>
    </source>
</evidence>
<evidence type="ECO:0000256" key="12">
    <source>
        <dbReference type="PROSITE-ProRule" id="PRU00560"/>
    </source>
</evidence>
<feature type="domain" description="UvrD-like helicase C-terminal" evidence="15">
    <location>
        <begin position="290"/>
        <end position="568"/>
    </location>
</feature>
<keyword evidence="4 12" id="KW-0347">Helicase</keyword>
<evidence type="ECO:0000256" key="5">
    <source>
        <dbReference type="ARBA" id="ARBA00022840"/>
    </source>
</evidence>
<dbReference type="Proteomes" id="UP000704068">
    <property type="component" value="Unassembled WGS sequence"/>
</dbReference>
<dbReference type="GO" id="GO:0005829">
    <property type="term" value="C:cytosol"/>
    <property type="evidence" value="ECO:0007669"/>
    <property type="project" value="TreeGrafter"/>
</dbReference>
<keyword evidence="5 12" id="KW-0067">ATP-binding</keyword>
<evidence type="ECO:0000256" key="11">
    <source>
        <dbReference type="ARBA" id="ARBA00048988"/>
    </source>
</evidence>
<dbReference type="EMBL" id="JABZGR010000033">
    <property type="protein sequence ID" value="MBF0971013.1"/>
    <property type="molecule type" value="Genomic_DNA"/>
</dbReference>
<dbReference type="Pfam" id="PF13361">
    <property type="entry name" value="UvrD_C"/>
    <property type="match status" value="1"/>
</dbReference>
<feature type="binding site" evidence="12">
    <location>
        <begin position="25"/>
        <end position="32"/>
    </location>
    <ligand>
        <name>ATP</name>
        <dbReference type="ChEBI" id="CHEBI:30616"/>
    </ligand>
</feature>
<keyword evidence="2 12" id="KW-0547">Nucleotide-binding</keyword>
<dbReference type="PROSITE" id="PS51217">
    <property type="entry name" value="UVRD_HELICASE_CTER"/>
    <property type="match status" value="1"/>
</dbReference>
<comment type="catalytic activity">
    <reaction evidence="11">
        <text>ATP + H2O = ADP + phosphate + H(+)</text>
        <dbReference type="Rhea" id="RHEA:13065"/>
        <dbReference type="ChEBI" id="CHEBI:15377"/>
        <dbReference type="ChEBI" id="CHEBI:15378"/>
        <dbReference type="ChEBI" id="CHEBI:30616"/>
        <dbReference type="ChEBI" id="CHEBI:43474"/>
        <dbReference type="ChEBI" id="CHEBI:456216"/>
        <dbReference type="EC" id="5.6.2.4"/>
    </reaction>
</comment>
<dbReference type="GO" id="GO:0016787">
    <property type="term" value="F:hydrolase activity"/>
    <property type="evidence" value="ECO:0007669"/>
    <property type="project" value="UniProtKB-UniRule"/>
</dbReference>
<evidence type="ECO:0000259" key="15">
    <source>
        <dbReference type="PROSITE" id="PS51217"/>
    </source>
</evidence>
<keyword evidence="6" id="KW-0238">DNA-binding</keyword>
<dbReference type="GO" id="GO:0005524">
    <property type="term" value="F:ATP binding"/>
    <property type="evidence" value="ECO:0007669"/>
    <property type="project" value="UniProtKB-UniRule"/>
</dbReference>
<comment type="caution">
    <text evidence="16">The sequence shown here is derived from an EMBL/GenBank/DDBJ whole genome shotgun (WGS) entry which is preliminary data.</text>
</comment>
<feature type="compositionally biased region" description="Polar residues" evidence="13">
    <location>
        <begin position="724"/>
        <end position="735"/>
    </location>
</feature>
<proteinExistence type="inferred from homology"/>
<protein>
    <recommendedName>
        <fullName evidence="9">DNA 3'-5' helicase</fullName>
        <ecNumber evidence="9">5.6.2.4</ecNumber>
    </recommendedName>
    <alternativeName>
        <fullName evidence="10">DNA 3'-5' helicase II</fullName>
    </alternativeName>
</protein>
<dbReference type="AlphaFoldDB" id="A0A929RX93"/>
<dbReference type="GO" id="GO:0043138">
    <property type="term" value="F:3'-5' DNA helicase activity"/>
    <property type="evidence" value="ECO:0007669"/>
    <property type="project" value="UniProtKB-EC"/>
</dbReference>
<dbReference type="GO" id="GO:0003677">
    <property type="term" value="F:DNA binding"/>
    <property type="evidence" value="ECO:0007669"/>
    <property type="project" value="UniProtKB-KW"/>
</dbReference>
<comment type="catalytic activity">
    <reaction evidence="8">
        <text>Couples ATP hydrolysis with the unwinding of duplex DNA by translocating in the 3'-5' direction.</text>
        <dbReference type="EC" id="5.6.2.4"/>
    </reaction>
</comment>
<evidence type="ECO:0000256" key="8">
    <source>
        <dbReference type="ARBA" id="ARBA00034617"/>
    </source>
</evidence>
<evidence type="ECO:0000256" key="3">
    <source>
        <dbReference type="ARBA" id="ARBA00022801"/>
    </source>
</evidence>
<dbReference type="Gene3D" id="1.10.486.10">
    <property type="entry name" value="PCRA, domain 4"/>
    <property type="match status" value="1"/>
</dbReference>
<keyword evidence="3 12" id="KW-0378">Hydrolase</keyword>
<dbReference type="SUPFAM" id="SSF52540">
    <property type="entry name" value="P-loop containing nucleoside triphosphate hydrolases"/>
    <property type="match status" value="1"/>
</dbReference>
<sequence>MQEDFLNESQRQAVQYCDGPSLIIAGAGSGKTRVLTYKVAYLLQNGYQPWEILALTFTNKAAREMRERIAQLVEPAAAAMLWAGTFHSIFARILRIEHVALGLPATFSIYDAADAKSLVRSIIRELKLDDKVYRPGTVAARISDAKNHLMLPDEYAADIDRMNRDKRDGLTEFVHIYNIYIERCRQANALDFDDLLLRTYLLFHDRPDICEKYVRKFRYVLVDEYQDTNAVQYRIIRYLCPGEARLCVVGDDAQSIYAFRGADIGNILNFQTHYPSAKLIKLERNYRSTENIVQAANSIISRNKNRIPKTIYSENGAGDKVCIISAYTDKDESAKVVKEIFKLRRQHHISLDQVAILYRTNAQSRAFEDALRNAALPYRVYGGLSFYQRKEIKDIIAYCRVVCNPQDEEALLRIVNYPTRGIGQTTMSKLIAAARGNGEPLWSVLLAPDKFGVALNRRTLEKLYAFAELIRSFQARADVMGVYDLVSELLEASGITQELQGDRTPEGLSKWENIQELLNSIKGFESEQETGVVLLADYLPQVVLLTDQDQQDDDEPKVTLMTVHAAKGLEFEAVFVTGLEDGLFPGTAAKYSARELEEERRLFYVAVTRAKAHCFITYAKTRYIYGRLELCEPSLFLQEIDPQYVETDSSSARDYSSFGHLNSGRMAGLFDAAKVDRKPAPSDFHSPTSSSFVADKAFSRRSSAFEADSSRTTVQQGRLRRLSQAATTSGNSESGCESYGLQVGATILHERFGRGVVRSIDGSGINMKAVVDFEQNGAKNLLLKYAKFKLLTDE</sequence>
<dbReference type="CDD" id="cd17932">
    <property type="entry name" value="DEXQc_UvrD"/>
    <property type="match status" value="1"/>
</dbReference>
<dbReference type="PANTHER" id="PTHR11070">
    <property type="entry name" value="UVRD / RECB / PCRA DNA HELICASE FAMILY MEMBER"/>
    <property type="match status" value="1"/>
</dbReference>
<evidence type="ECO:0000256" key="7">
    <source>
        <dbReference type="ARBA" id="ARBA00023235"/>
    </source>
</evidence>
<dbReference type="GO" id="GO:0033202">
    <property type="term" value="C:DNA helicase complex"/>
    <property type="evidence" value="ECO:0007669"/>
    <property type="project" value="TreeGrafter"/>
</dbReference>
<dbReference type="FunFam" id="1.10.486.10:FF:000003">
    <property type="entry name" value="ATP-dependent DNA helicase"/>
    <property type="match status" value="1"/>
</dbReference>
<evidence type="ECO:0000259" key="14">
    <source>
        <dbReference type="PROSITE" id="PS51198"/>
    </source>
</evidence>
<accession>A0A929RX93</accession>
<evidence type="ECO:0000256" key="2">
    <source>
        <dbReference type="ARBA" id="ARBA00022741"/>
    </source>
</evidence>
<keyword evidence="7" id="KW-0413">Isomerase</keyword>
<evidence type="ECO:0000256" key="9">
    <source>
        <dbReference type="ARBA" id="ARBA00034808"/>
    </source>
</evidence>
<dbReference type="GO" id="GO:0000725">
    <property type="term" value="P:recombinational repair"/>
    <property type="evidence" value="ECO:0007669"/>
    <property type="project" value="TreeGrafter"/>
</dbReference>
<evidence type="ECO:0000256" key="6">
    <source>
        <dbReference type="ARBA" id="ARBA00023125"/>
    </source>
</evidence>
<dbReference type="Pfam" id="PF00580">
    <property type="entry name" value="UvrD-helicase"/>
    <property type="match status" value="1"/>
</dbReference>
<evidence type="ECO:0000313" key="16">
    <source>
        <dbReference type="EMBL" id="MBF0971013.1"/>
    </source>
</evidence>